<sequence length="294" mass="33795">MNCDVDIELNRSVETSVQQQIYLLCLPTQLRWFHRLQLVVKESLVMRLTMESKMNALCVGCTLRMRSWRVSMNYPANSTRLGVIRVENAVISTQVNLNELLNTLSISLLLDGLHVDDRTPFYSELYPERLVLCGVNTVLPTHAEIKVVKFLGEDASRECDLQVNIVVPETMKFYYVHTHRFFCGLFDFWAQFSELQDQVAKSKRIVVLDGLTSKILLNIDVKCPTTVVLPLNQCSDDLVVLESDGFRLLNSFKRMSTIKDFFQKNFIDTDYGYDTSVDCLVDWLENHVVGFTDV</sequence>
<dbReference type="AlphaFoldDB" id="A0AAD5MR40"/>
<evidence type="ECO:0000313" key="2">
    <source>
        <dbReference type="Proteomes" id="UP001196413"/>
    </source>
</evidence>
<comment type="caution">
    <text evidence="1">The sequence shown here is derived from an EMBL/GenBank/DDBJ whole genome shotgun (WGS) entry which is preliminary data.</text>
</comment>
<protein>
    <submittedName>
        <fullName evidence="1">Uncharacterized protein</fullName>
    </submittedName>
</protein>
<dbReference type="Proteomes" id="UP001196413">
    <property type="component" value="Unassembled WGS sequence"/>
</dbReference>
<proteinExistence type="predicted"/>
<gene>
    <name evidence="1" type="ORF">KIN20_009851</name>
</gene>
<organism evidence="1 2">
    <name type="scientific">Parelaphostrongylus tenuis</name>
    <name type="common">Meningeal worm</name>
    <dbReference type="NCBI Taxonomy" id="148309"/>
    <lineage>
        <taxon>Eukaryota</taxon>
        <taxon>Metazoa</taxon>
        <taxon>Ecdysozoa</taxon>
        <taxon>Nematoda</taxon>
        <taxon>Chromadorea</taxon>
        <taxon>Rhabditida</taxon>
        <taxon>Rhabditina</taxon>
        <taxon>Rhabditomorpha</taxon>
        <taxon>Strongyloidea</taxon>
        <taxon>Metastrongylidae</taxon>
        <taxon>Parelaphostrongylus</taxon>
    </lineage>
</organism>
<accession>A0AAD5MR40</accession>
<dbReference type="EMBL" id="JAHQIW010001651">
    <property type="protein sequence ID" value="KAJ1353257.1"/>
    <property type="molecule type" value="Genomic_DNA"/>
</dbReference>
<name>A0AAD5MR40_PARTN</name>
<evidence type="ECO:0000313" key="1">
    <source>
        <dbReference type="EMBL" id="KAJ1353257.1"/>
    </source>
</evidence>
<reference evidence="1" key="1">
    <citation type="submission" date="2021-06" db="EMBL/GenBank/DDBJ databases">
        <title>Parelaphostrongylus tenuis whole genome reference sequence.</title>
        <authorList>
            <person name="Garwood T.J."/>
            <person name="Larsen P.A."/>
            <person name="Fountain-Jones N.M."/>
            <person name="Garbe J.R."/>
            <person name="Macchietto M.G."/>
            <person name="Kania S.A."/>
            <person name="Gerhold R.W."/>
            <person name="Richards J.E."/>
            <person name="Wolf T.M."/>
        </authorList>
    </citation>
    <scope>NUCLEOTIDE SEQUENCE</scope>
    <source>
        <strain evidence="1">MNPRO001-30</strain>
        <tissue evidence="1">Meninges</tissue>
    </source>
</reference>
<keyword evidence="2" id="KW-1185">Reference proteome</keyword>